<name>A0A1C3NSH6_9XANT</name>
<organism evidence="1 2">
    <name type="scientific">Xanthomonas bromi</name>
    <dbReference type="NCBI Taxonomy" id="56449"/>
    <lineage>
        <taxon>Bacteria</taxon>
        <taxon>Pseudomonadati</taxon>
        <taxon>Pseudomonadota</taxon>
        <taxon>Gammaproteobacteria</taxon>
        <taxon>Lysobacterales</taxon>
        <taxon>Lysobacteraceae</taxon>
        <taxon>Xanthomonas</taxon>
    </lineage>
</organism>
<protein>
    <submittedName>
        <fullName evidence="1">Uncharacterized protein</fullName>
    </submittedName>
</protein>
<accession>A0A1C3NSH6</accession>
<dbReference type="STRING" id="56449.XBLMG947_4178"/>
<dbReference type="RefSeq" id="WP_245228302.1">
    <property type="nucleotide sequence ID" value="NZ_FLTX01000129.1"/>
</dbReference>
<dbReference type="AlphaFoldDB" id="A0A1C3NSH6"/>
<dbReference type="EMBL" id="FLTX01000129">
    <property type="protein sequence ID" value="SBV53340.1"/>
    <property type="molecule type" value="Genomic_DNA"/>
</dbReference>
<gene>
    <name evidence="1" type="ORF">XBLMG947_4178</name>
</gene>
<sequence>MLISYPILPANASNQSDQAKFDAMVALTQPTRGLYPITTGNRWHGGIHLTPGTEPIRAIADGVIVAYRLAPATKDYPGQGLYDTSFVLIKHDTHSGENTQVVYYSLYMHLAPKGSLTDPQRSQLMPFLRDAATGESAKQAPANTRVWRKEVLGFGGQLYGVPTVHFEIFTTEADLARFWRDASAVAAGGHGSNDVFGDTHFILPANLSFVTRHPHAIAPHRIDLAGHNQFYELPIGVAGQSTERLHVVVELGKGHRIATTYRLDAQGKLAGQIGLPVRQDDYEYEIFRLATTLYADCPSAGYEYLRFGRILSSDTTTHTENWQLIRYDEDAIGYINLADPRHSVIVLSDADFPNTWQKLSEGRAASPEDGIANLDGLN</sequence>
<reference evidence="1 2" key="1">
    <citation type="submission" date="2016-06" db="EMBL/GenBank/DDBJ databases">
        <authorList>
            <person name="Kjaerup R.B."/>
            <person name="Dalgaard T.S."/>
            <person name="Juul-Madsen H.R."/>
        </authorList>
    </citation>
    <scope>NUCLEOTIDE SEQUENCE [LARGE SCALE GENOMIC DNA]</scope>
    <source>
        <strain evidence="1">LMG947</strain>
    </source>
</reference>
<dbReference type="Proteomes" id="UP000092503">
    <property type="component" value="Unassembled WGS sequence"/>
</dbReference>
<dbReference type="Gene3D" id="2.70.70.10">
    <property type="entry name" value="Glucose Permease (Domain IIA)"/>
    <property type="match status" value="1"/>
</dbReference>
<proteinExistence type="predicted"/>
<evidence type="ECO:0000313" key="1">
    <source>
        <dbReference type="EMBL" id="SBV53340.1"/>
    </source>
</evidence>
<evidence type="ECO:0000313" key="2">
    <source>
        <dbReference type="Proteomes" id="UP000092503"/>
    </source>
</evidence>
<dbReference type="InterPro" id="IPR011055">
    <property type="entry name" value="Dup_hybrid_motif"/>
</dbReference>